<keyword evidence="6" id="KW-1185">Reference proteome</keyword>
<comment type="similarity">
    <text evidence="1">Belongs to the Cdt1 family.</text>
</comment>
<feature type="region of interest" description="Disordered" evidence="3">
    <location>
        <begin position="1"/>
        <end position="48"/>
    </location>
</feature>
<feature type="compositionally biased region" description="Low complexity" evidence="3">
    <location>
        <begin position="420"/>
        <end position="434"/>
    </location>
</feature>
<dbReference type="Proteomes" id="UP000186303">
    <property type="component" value="Chromosome 6"/>
</dbReference>
<feature type="region of interest" description="Disordered" evidence="3">
    <location>
        <begin position="80"/>
        <end position="112"/>
    </location>
</feature>
<accession>A0A1M8AAB6</accession>
<feature type="region of interest" description="Disordered" evidence="3">
    <location>
        <begin position="254"/>
        <end position="289"/>
    </location>
</feature>
<evidence type="ECO:0000313" key="5">
    <source>
        <dbReference type="EMBL" id="SHO79382.1"/>
    </source>
</evidence>
<keyword evidence="2" id="KW-0131">Cell cycle</keyword>
<dbReference type="OMA" id="DWQRGAM"/>
<evidence type="ECO:0000259" key="4">
    <source>
        <dbReference type="Pfam" id="PF16679"/>
    </source>
</evidence>
<dbReference type="SUPFAM" id="SSF46785">
    <property type="entry name" value="Winged helix' DNA-binding domain"/>
    <property type="match status" value="1"/>
</dbReference>
<gene>
    <name evidence="5" type="ORF">MSYG_3731</name>
</gene>
<dbReference type="Pfam" id="PF16679">
    <property type="entry name" value="CDT1_C"/>
    <property type="match status" value="1"/>
</dbReference>
<reference evidence="6" key="1">
    <citation type="journal article" date="2017" name="Nucleic Acids Res.">
        <title>Proteogenomics produces comprehensive and highly accurate protein-coding gene annotation in a complete genome assembly of Malassezia sympodialis.</title>
        <authorList>
            <person name="Zhu Y."/>
            <person name="Engstroem P.G."/>
            <person name="Tellgren-Roth C."/>
            <person name="Baudo C.D."/>
            <person name="Kennell J.C."/>
            <person name="Sun S."/>
            <person name="Billmyre R.B."/>
            <person name="Schroeder M.S."/>
            <person name="Andersson A."/>
            <person name="Holm T."/>
            <person name="Sigurgeirsson B."/>
            <person name="Wu G."/>
            <person name="Sankaranarayanan S.R."/>
            <person name="Siddharthan R."/>
            <person name="Sanyal K."/>
            <person name="Lundeberg J."/>
            <person name="Nystedt B."/>
            <person name="Boekhout T."/>
            <person name="Dawson T.L. Jr."/>
            <person name="Heitman J."/>
            <person name="Scheynius A."/>
            <person name="Lehtioe J."/>
        </authorList>
    </citation>
    <scope>NUCLEOTIDE SEQUENCE [LARGE SCALE GENOMIC DNA]</scope>
    <source>
        <strain evidence="6">ATCC 42132</strain>
    </source>
</reference>
<feature type="domain" description="DNA replication factor Cdt1 C-terminal" evidence="4">
    <location>
        <begin position="498"/>
        <end position="602"/>
    </location>
</feature>
<organism evidence="5 6">
    <name type="scientific">Malassezia sympodialis (strain ATCC 42132)</name>
    <name type="common">Atopic eczema-associated yeast</name>
    <dbReference type="NCBI Taxonomy" id="1230383"/>
    <lineage>
        <taxon>Eukaryota</taxon>
        <taxon>Fungi</taxon>
        <taxon>Dikarya</taxon>
        <taxon>Basidiomycota</taxon>
        <taxon>Ustilaginomycotina</taxon>
        <taxon>Malasseziomycetes</taxon>
        <taxon>Malasseziales</taxon>
        <taxon>Malasseziaceae</taxon>
        <taxon>Malassezia</taxon>
    </lineage>
</organism>
<dbReference type="InterPro" id="IPR036390">
    <property type="entry name" value="WH_DNA-bd_sf"/>
</dbReference>
<dbReference type="EMBL" id="LT671826">
    <property type="protein sequence ID" value="SHO79382.1"/>
    <property type="molecule type" value="Genomic_DNA"/>
</dbReference>
<dbReference type="AlphaFoldDB" id="A0A1M8AAB6"/>
<evidence type="ECO:0000256" key="3">
    <source>
        <dbReference type="SAM" id="MobiDB-lite"/>
    </source>
</evidence>
<dbReference type="Gene3D" id="1.10.10.1420">
    <property type="entry name" value="DNA replication factor Cdt1, C-terminal WH domain"/>
    <property type="match status" value="1"/>
</dbReference>
<name>A0A1M8AAB6_MALS4</name>
<evidence type="ECO:0000313" key="6">
    <source>
        <dbReference type="Proteomes" id="UP000186303"/>
    </source>
</evidence>
<evidence type="ECO:0000256" key="2">
    <source>
        <dbReference type="ARBA" id="ARBA00023306"/>
    </source>
</evidence>
<evidence type="ECO:0000256" key="1">
    <source>
        <dbReference type="ARBA" id="ARBA00008356"/>
    </source>
</evidence>
<sequence length="637" mass="67910">MDDGVVLRAGRAAGVARHPKHDEECTRPPKRACRGAGADTEDAGPELVTPASLREAYAARRPVAPLGADLEPAKFRAPSAVSARLVERASPTRTKQAPERFSPSDMAHAQRAAAHIASPLPYALSSSLPLPAAFVQLLELHTAVEQSLLVHIATHGAPTAEPVPDDTARVRIPHVITFQKLRPMVERTTRRTLDAASFRRLAWIWSHAPGVPTDTTGAYDAGGMGFLVSCVRTLHPTTRRRTLDWSLTLEMSLRRPPPTPPLEVHYGSPSNFASPSKGAPASPAHASPSREEMSHLALWNAGIDERRAEVARRLHRLVAAAHTTWLAQHGLSATTAGTPTRATSDAHAALARAIDAAPPRTPKRAGPPGPVLGDAGLLTPQASRTPDGHATRVVRSISALSPPTSPLAARSKRASPSPPSSARLPATPSTPSSARCLQPMLRAWHPDFPLDDMAPIPLAKLPPLAVPPAPITAAAQRRADFAQRVATASAERPATASSLEERIRAKEQAARAATSADSARASLHERSVLSRLREMADAIYLLYTTGATAPTATGRQTGILPLLDVLTALEHSSSVAMSRRESLACVRTLMDVAPGWLEMQRVGSKEWLRLSHDPTSGCSLRDVHAKIQTAMQRAKAS</sequence>
<feature type="region of interest" description="Disordered" evidence="3">
    <location>
        <begin position="354"/>
        <end position="434"/>
    </location>
</feature>
<protein>
    <recommendedName>
        <fullName evidence="4">DNA replication factor Cdt1 C-terminal domain-containing protein</fullName>
    </recommendedName>
</protein>
<dbReference type="OrthoDB" id="3366139at2759"/>
<dbReference type="InterPro" id="IPR038090">
    <property type="entry name" value="Cdt1_C_WH_dom_sf"/>
</dbReference>
<proteinExistence type="inferred from homology"/>
<feature type="compositionally biased region" description="Low complexity" evidence="3">
    <location>
        <begin position="1"/>
        <end position="16"/>
    </location>
</feature>
<dbReference type="InterPro" id="IPR032054">
    <property type="entry name" value="Cdt1_C"/>
</dbReference>
<feature type="compositionally biased region" description="Low complexity" evidence="3">
    <location>
        <begin position="273"/>
        <end position="287"/>
    </location>
</feature>
<dbReference type="VEuPathDB" id="FungiDB:MSYG_3731"/>